<reference evidence="2 3" key="1">
    <citation type="journal article" date="2019" name="Int. J. Syst. Evol. Microbiol.">
        <title>The Global Catalogue of Microorganisms (GCM) 10K type strain sequencing project: providing services to taxonomists for standard genome sequencing and annotation.</title>
        <authorList>
            <consortium name="The Broad Institute Genomics Platform"/>
            <consortium name="The Broad Institute Genome Sequencing Center for Infectious Disease"/>
            <person name="Wu L."/>
            <person name="Ma J."/>
        </authorList>
    </citation>
    <scope>NUCLEOTIDE SEQUENCE [LARGE SCALE GENOMIC DNA]</scope>
    <source>
        <strain evidence="2 3">CGMCC 1.12553</strain>
    </source>
</reference>
<feature type="compositionally biased region" description="Acidic residues" evidence="1">
    <location>
        <begin position="8"/>
        <end position="17"/>
    </location>
</feature>
<evidence type="ECO:0000313" key="3">
    <source>
        <dbReference type="Proteomes" id="UP001595921"/>
    </source>
</evidence>
<keyword evidence="3" id="KW-1185">Reference proteome</keyword>
<evidence type="ECO:0000256" key="1">
    <source>
        <dbReference type="SAM" id="MobiDB-lite"/>
    </source>
</evidence>
<accession>A0ABD5P6H8</accession>
<comment type="caution">
    <text evidence="2">The sequence shown here is derived from an EMBL/GenBank/DDBJ whole genome shotgun (WGS) entry which is preliminary data.</text>
</comment>
<organism evidence="2 3">
    <name type="scientific">Halobium salinum</name>
    <dbReference type="NCBI Taxonomy" id="1364940"/>
    <lineage>
        <taxon>Archaea</taxon>
        <taxon>Methanobacteriati</taxon>
        <taxon>Methanobacteriota</taxon>
        <taxon>Stenosarchaea group</taxon>
        <taxon>Halobacteria</taxon>
        <taxon>Halobacteriales</taxon>
        <taxon>Haloferacaceae</taxon>
        <taxon>Halobium</taxon>
    </lineage>
</organism>
<dbReference type="InterPro" id="IPR055998">
    <property type="entry name" value="DUF7576"/>
</dbReference>
<evidence type="ECO:0008006" key="4">
    <source>
        <dbReference type="Google" id="ProtNLM"/>
    </source>
</evidence>
<evidence type="ECO:0000313" key="2">
    <source>
        <dbReference type="EMBL" id="MFC4356497.1"/>
    </source>
</evidence>
<dbReference type="AlphaFoldDB" id="A0ABD5P6H8"/>
<proteinExistence type="predicted"/>
<dbReference type="RefSeq" id="WP_267624850.1">
    <property type="nucleotide sequence ID" value="NZ_JAODIW010000010.1"/>
</dbReference>
<feature type="region of interest" description="Disordered" evidence="1">
    <location>
        <begin position="1"/>
        <end position="28"/>
    </location>
</feature>
<dbReference type="Proteomes" id="UP001595921">
    <property type="component" value="Unassembled WGS sequence"/>
</dbReference>
<dbReference type="EMBL" id="JBHSDS010000001">
    <property type="protein sequence ID" value="MFC4356497.1"/>
    <property type="molecule type" value="Genomic_DNA"/>
</dbReference>
<dbReference type="Pfam" id="PF24461">
    <property type="entry name" value="DUF7576"/>
    <property type="match status" value="1"/>
</dbReference>
<gene>
    <name evidence="2" type="ORF">ACFO0N_00875</name>
</gene>
<name>A0ABD5P6H8_9EURY</name>
<protein>
    <recommendedName>
        <fullName evidence="4">TRASH domain-containing protein</fullName>
    </recommendedName>
</protein>
<sequence length="62" mass="7112">MVDPTSDLGEDVDDEDVPSCRRCGDPVDGPTRRVVSRIEEGRVHHRHFCSDDCVDAWRDDER</sequence>